<organism evidence="2 3">
    <name type="scientific">Alteromonas naphthalenivorans</name>
    <dbReference type="NCBI Taxonomy" id="715451"/>
    <lineage>
        <taxon>Bacteria</taxon>
        <taxon>Pseudomonadati</taxon>
        <taxon>Pseudomonadota</taxon>
        <taxon>Gammaproteobacteria</taxon>
        <taxon>Alteromonadales</taxon>
        <taxon>Alteromonadaceae</taxon>
        <taxon>Alteromonas/Salinimonas group</taxon>
        <taxon>Alteromonas</taxon>
    </lineage>
</organism>
<keyword evidence="3" id="KW-1185">Reference proteome</keyword>
<dbReference type="KEGG" id="alt:ambt_05255"/>
<proteinExistence type="predicted"/>
<reference evidence="2 3" key="1">
    <citation type="journal article" date="2011" name="J. Bacteriol.">
        <title>Complete genome sequence of the polycyclic aromatic hydrocarbon-degrading bacterium Alteromonas sp. strain SN2.</title>
        <authorList>
            <person name="Jin H.M."/>
            <person name="Jeong H."/>
            <person name="Moon E.J."/>
            <person name="Math R.K."/>
            <person name="Lee K."/>
            <person name="Kim H.J."/>
            <person name="Jeon C.O."/>
            <person name="Oh T.K."/>
            <person name="Kim J.F."/>
        </authorList>
    </citation>
    <scope>NUCLEOTIDE SEQUENCE [LARGE SCALE GENOMIC DNA]</scope>
    <source>
        <strain evidence="3">JCM 17741 / KACC 18427 / KCTC 11700BP / SN2</strain>
    </source>
</reference>
<gene>
    <name evidence="2" type="ordered locus">ambt_05255</name>
</gene>
<sequence>MDKQTMGAWIVHHGRKINDNTNVAAEYGAIDIAAKSASLLSRMAASDQDELSNELVITLGKVGGLNPRTELKACLEELKKQKVIDVANSGAVSVLGITTNSALSHATDMFNRNAPDSHENAVLDLSEKVSQAPINRKLASEYISDIHRLPNSEVSELITQASTIGFIDSDSDDDDPLLFNGNLFRRDTVSKSQKILSSLNSTEQSSLINFNEKLKLQGAVHIKVAEKILGQTLLSKLRAAAFFDENVVSNEAGDHSFITSPSSFHKFSNPMLDDAFDHAKALVSALCYGVSVSSSSRGRIWGVELILGKLIRGGTVGPVPAIGKDYRALELERVVRIIAGNYGFSMQLLKREVGEIALQVLQNGSANNTVLENVPSAQVTAYIGPEAARTRFKKKKSIQPSSSQMRTLLSSVRSGGGL</sequence>
<dbReference type="Proteomes" id="UP000000683">
    <property type="component" value="Chromosome"/>
</dbReference>
<evidence type="ECO:0000256" key="1">
    <source>
        <dbReference type="SAM" id="MobiDB-lite"/>
    </source>
</evidence>
<feature type="compositionally biased region" description="Polar residues" evidence="1">
    <location>
        <begin position="405"/>
        <end position="418"/>
    </location>
</feature>
<dbReference type="RefSeq" id="WP_013783540.1">
    <property type="nucleotide sequence ID" value="NC_015554.1"/>
</dbReference>
<evidence type="ECO:0000313" key="2">
    <source>
        <dbReference type="EMBL" id="AEF02599.1"/>
    </source>
</evidence>
<dbReference type="eggNOG" id="ENOG502ZA60">
    <property type="taxonomic scope" value="Bacteria"/>
</dbReference>
<dbReference type="OrthoDB" id="2080138at2"/>
<accession>F5Z417</accession>
<dbReference type="AlphaFoldDB" id="F5Z417"/>
<name>F5Z417_ALTNA</name>
<dbReference type="EMBL" id="CP002339">
    <property type="protein sequence ID" value="AEF02599.1"/>
    <property type="molecule type" value="Genomic_DNA"/>
</dbReference>
<protein>
    <submittedName>
        <fullName evidence="2">Uncharacterized protein</fullName>
    </submittedName>
</protein>
<dbReference type="HOGENOM" id="CLU_656682_0_0_6"/>
<evidence type="ECO:0000313" key="3">
    <source>
        <dbReference type="Proteomes" id="UP000000683"/>
    </source>
</evidence>
<feature type="region of interest" description="Disordered" evidence="1">
    <location>
        <begin position="393"/>
        <end position="418"/>
    </location>
</feature>